<gene>
    <name evidence="2" type="ORF">METZ01_LOCUS119686</name>
</gene>
<proteinExistence type="predicted"/>
<evidence type="ECO:0000256" key="1">
    <source>
        <dbReference type="SAM" id="MobiDB-lite"/>
    </source>
</evidence>
<sequence length="30" mass="3040">VTVETGGGNDVKFHSTGFVASPTISSETNT</sequence>
<feature type="region of interest" description="Disordered" evidence="1">
    <location>
        <begin position="1"/>
        <end position="30"/>
    </location>
</feature>
<reference evidence="2" key="1">
    <citation type="submission" date="2018-05" db="EMBL/GenBank/DDBJ databases">
        <authorList>
            <person name="Lanie J.A."/>
            <person name="Ng W.-L."/>
            <person name="Kazmierczak K.M."/>
            <person name="Andrzejewski T.M."/>
            <person name="Davidsen T.M."/>
            <person name="Wayne K.J."/>
            <person name="Tettelin H."/>
            <person name="Glass J.I."/>
            <person name="Rusch D."/>
            <person name="Podicherti R."/>
            <person name="Tsui H.-C.T."/>
            <person name="Winkler M.E."/>
        </authorList>
    </citation>
    <scope>NUCLEOTIDE SEQUENCE</scope>
</reference>
<evidence type="ECO:0000313" key="2">
    <source>
        <dbReference type="EMBL" id="SVA66832.1"/>
    </source>
</evidence>
<feature type="non-terminal residue" evidence="2">
    <location>
        <position position="1"/>
    </location>
</feature>
<dbReference type="EMBL" id="UINC01015965">
    <property type="protein sequence ID" value="SVA66832.1"/>
    <property type="molecule type" value="Genomic_DNA"/>
</dbReference>
<organism evidence="2">
    <name type="scientific">marine metagenome</name>
    <dbReference type="NCBI Taxonomy" id="408172"/>
    <lineage>
        <taxon>unclassified sequences</taxon>
        <taxon>metagenomes</taxon>
        <taxon>ecological metagenomes</taxon>
    </lineage>
</organism>
<name>A0A381XQQ9_9ZZZZ</name>
<protein>
    <submittedName>
        <fullName evidence="2">Uncharacterized protein</fullName>
    </submittedName>
</protein>
<dbReference type="AlphaFoldDB" id="A0A381XQQ9"/>
<accession>A0A381XQQ9</accession>